<proteinExistence type="inferred from homology"/>
<keyword evidence="6 9" id="KW-0378">Hydrolase</keyword>
<feature type="binding site" evidence="9">
    <location>
        <position position="233"/>
    </location>
    <ligand>
        <name>substrate</name>
    </ligand>
</feature>
<reference evidence="11 12" key="1">
    <citation type="submission" date="2007-10" db="EMBL/GenBank/DDBJ databases">
        <title>Complete sequence of Desulfococcus oleovorans Hxd3.</title>
        <authorList>
            <consortium name="US DOE Joint Genome Institute"/>
            <person name="Copeland A."/>
            <person name="Lucas S."/>
            <person name="Lapidus A."/>
            <person name="Barry K."/>
            <person name="Glavina del Rio T."/>
            <person name="Dalin E."/>
            <person name="Tice H."/>
            <person name="Pitluck S."/>
            <person name="Kiss H."/>
            <person name="Brettin T."/>
            <person name="Bruce D."/>
            <person name="Detter J.C."/>
            <person name="Han C."/>
            <person name="Schmutz J."/>
            <person name="Larimer F."/>
            <person name="Land M."/>
            <person name="Hauser L."/>
            <person name="Kyrpides N."/>
            <person name="Kim E."/>
            <person name="Wawrik B."/>
            <person name="Richardson P."/>
        </authorList>
    </citation>
    <scope>NUCLEOTIDE SEQUENCE [LARGE SCALE GENOMIC DNA]</scope>
    <source>
        <strain evidence="12">DSM 6200 / JCM 39069 / Hxd3</strain>
    </source>
</reference>
<dbReference type="OrthoDB" id="9785695at2"/>
<comment type="function">
    <text evidence="9">Converts adenosine-3',5'-bisphosphate (PAP) to AMP.</text>
</comment>
<keyword evidence="5 9" id="KW-0479">Metal-binding</keyword>
<sequence>MINESWISIVLGACVDAGRAILKVYDSDFAVTHKADDSPLTLADQEAHRIIADRLRKTRVPVLSEEGRSIPFAERSCWEQMWLVDPLDGTKEFVKRNGEFTVNIALVEAGRPVFGAIFVPVRQVLYVGGQGAGSFRLDDAGAIAAAGSGELEQWQDLADCGKKLPFHAGPASPLTVVGSRSHLTPEVESFVEKLKTSHGEVLFVPAGSSLKLCLVAEGRAHLYPRLGPTMEWDIAAGHAIAENAGARVYCHDTGGPMVYNKENLLNPWFIVEGAGFRSGEKGK</sequence>
<dbReference type="HAMAP" id="MF_02095">
    <property type="entry name" value="CysQ"/>
    <property type="match status" value="1"/>
</dbReference>
<dbReference type="PANTHER" id="PTHR43028:SF5">
    <property type="entry name" value="3'(2'),5'-BISPHOSPHATE NUCLEOTIDASE 1"/>
    <property type="match status" value="1"/>
</dbReference>
<dbReference type="GO" id="GO:0050427">
    <property type="term" value="P:3'-phosphoadenosine 5'-phosphosulfate metabolic process"/>
    <property type="evidence" value="ECO:0007669"/>
    <property type="project" value="TreeGrafter"/>
</dbReference>
<dbReference type="PROSITE" id="PS00630">
    <property type="entry name" value="IMP_2"/>
    <property type="match status" value="1"/>
</dbReference>
<dbReference type="Pfam" id="PF00459">
    <property type="entry name" value="Inositol_P"/>
    <property type="match status" value="1"/>
</dbReference>
<feature type="binding site" evidence="9">
    <location>
        <position position="65"/>
    </location>
    <ligand>
        <name>substrate</name>
    </ligand>
</feature>
<comment type="similarity">
    <text evidence="2 9">Belongs to the inositol monophosphatase superfamily. CysQ family.</text>
</comment>
<dbReference type="Gene3D" id="3.40.190.80">
    <property type="match status" value="1"/>
</dbReference>
<evidence type="ECO:0000256" key="10">
    <source>
        <dbReference type="PIRSR" id="PIRSR600760-2"/>
    </source>
</evidence>
<name>A8ZTF3_DESOH</name>
<evidence type="ECO:0000256" key="3">
    <source>
        <dbReference type="ARBA" id="ARBA00022475"/>
    </source>
</evidence>
<dbReference type="STRING" id="96561.Dole_2032"/>
<keyword evidence="12" id="KW-1185">Reference proteome</keyword>
<dbReference type="GO" id="GO:0046854">
    <property type="term" value="P:phosphatidylinositol phosphate biosynthetic process"/>
    <property type="evidence" value="ECO:0007669"/>
    <property type="project" value="InterPro"/>
</dbReference>
<evidence type="ECO:0000256" key="8">
    <source>
        <dbReference type="ARBA" id="ARBA00023136"/>
    </source>
</evidence>
<evidence type="ECO:0000256" key="9">
    <source>
        <dbReference type="HAMAP-Rule" id="MF_02095"/>
    </source>
</evidence>
<keyword evidence="4 9" id="KW-0997">Cell inner membrane</keyword>
<dbReference type="eggNOG" id="COG1218">
    <property type="taxonomic scope" value="Bacteria"/>
</dbReference>
<dbReference type="HOGENOM" id="CLU_044118_3_0_7"/>
<dbReference type="PANTHER" id="PTHR43028">
    <property type="entry name" value="3'(2'),5'-BISPHOSPHATE NUCLEOTIDASE 1"/>
    <property type="match status" value="1"/>
</dbReference>
<feature type="binding site" evidence="10">
    <location>
        <position position="88"/>
    </location>
    <ligand>
        <name>Mg(2+)</name>
        <dbReference type="ChEBI" id="CHEBI:18420"/>
        <label>1</label>
        <note>catalytic</note>
    </ligand>
</feature>
<dbReference type="InterPro" id="IPR000760">
    <property type="entry name" value="Inositol_monophosphatase-like"/>
</dbReference>
<evidence type="ECO:0000256" key="6">
    <source>
        <dbReference type="ARBA" id="ARBA00022801"/>
    </source>
</evidence>
<keyword evidence="8 9" id="KW-0472">Membrane</keyword>
<feature type="binding site" evidence="9">
    <location>
        <position position="85"/>
    </location>
    <ligand>
        <name>Mg(2+)</name>
        <dbReference type="ChEBI" id="CHEBI:18420"/>
        <label>1</label>
    </ligand>
</feature>
<dbReference type="RefSeq" id="WP_012175448.1">
    <property type="nucleotide sequence ID" value="NC_009943.1"/>
</dbReference>
<comment type="catalytic activity">
    <reaction evidence="1 9">
        <text>adenosine 3',5'-bisphosphate + H2O = AMP + phosphate</text>
        <dbReference type="Rhea" id="RHEA:10040"/>
        <dbReference type="ChEBI" id="CHEBI:15377"/>
        <dbReference type="ChEBI" id="CHEBI:43474"/>
        <dbReference type="ChEBI" id="CHEBI:58343"/>
        <dbReference type="ChEBI" id="CHEBI:456215"/>
        <dbReference type="EC" id="3.1.3.7"/>
    </reaction>
</comment>
<evidence type="ECO:0000256" key="5">
    <source>
        <dbReference type="ARBA" id="ARBA00022723"/>
    </source>
</evidence>
<keyword evidence="3 9" id="KW-1003">Cell membrane</keyword>
<feature type="binding site" evidence="9">
    <location>
        <position position="85"/>
    </location>
    <ligand>
        <name>Mg(2+)</name>
        <dbReference type="ChEBI" id="CHEBI:18420"/>
        <label>2</label>
    </ligand>
</feature>
<dbReference type="InterPro" id="IPR020550">
    <property type="entry name" value="Inositol_monophosphatase_CS"/>
</dbReference>
<organism evidence="11 12">
    <name type="scientific">Desulfosudis oleivorans (strain DSM 6200 / JCM 39069 / Hxd3)</name>
    <name type="common">Desulfococcus oleovorans</name>
    <dbReference type="NCBI Taxonomy" id="96561"/>
    <lineage>
        <taxon>Bacteria</taxon>
        <taxon>Pseudomonadati</taxon>
        <taxon>Thermodesulfobacteriota</taxon>
        <taxon>Desulfobacteria</taxon>
        <taxon>Desulfobacterales</taxon>
        <taxon>Desulfosudaceae</taxon>
        <taxon>Desulfosudis</taxon>
    </lineage>
</organism>
<dbReference type="GO" id="GO:0000103">
    <property type="term" value="P:sulfate assimilation"/>
    <property type="evidence" value="ECO:0007669"/>
    <property type="project" value="TreeGrafter"/>
</dbReference>
<feature type="binding site" evidence="9">
    <location>
        <position position="88"/>
    </location>
    <ligand>
        <name>Mg(2+)</name>
        <dbReference type="ChEBI" id="CHEBI:18420"/>
        <label>2</label>
    </ligand>
</feature>
<dbReference type="NCBIfam" id="TIGR01331">
    <property type="entry name" value="bisphos_cysQ"/>
    <property type="match status" value="1"/>
</dbReference>
<dbReference type="Gene3D" id="3.30.540.10">
    <property type="entry name" value="Fructose-1,6-Bisphosphatase, subunit A, domain 1"/>
    <property type="match status" value="1"/>
</dbReference>
<evidence type="ECO:0000256" key="2">
    <source>
        <dbReference type="ARBA" id="ARBA00005289"/>
    </source>
</evidence>
<evidence type="ECO:0000313" key="11">
    <source>
        <dbReference type="EMBL" id="ABW67836.1"/>
    </source>
</evidence>
<keyword evidence="7 9" id="KW-0460">Magnesium</keyword>
<dbReference type="KEGG" id="dol:Dole_2032"/>
<dbReference type="EC" id="3.1.3.7" evidence="9"/>
<dbReference type="CDD" id="cd01638">
    <property type="entry name" value="CysQ"/>
    <property type="match status" value="1"/>
</dbReference>
<feature type="binding site" evidence="10">
    <location>
        <position position="85"/>
    </location>
    <ligand>
        <name>Mg(2+)</name>
        <dbReference type="ChEBI" id="CHEBI:18420"/>
        <label>1</label>
        <note>catalytic</note>
    </ligand>
</feature>
<dbReference type="InterPro" id="IPR006240">
    <property type="entry name" value="CysQ"/>
</dbReference>
<dbReference type="GO" id="GO:0005886">
    <property type="term" value="C:plasma membrane"/>
    <property type="evidence" value="ECO:0007669"/>
    <property type="project" value="UniProtKB-SubCell"/>
</dbReference>
<dbReference type="Proteomes" id="UP000008561">
    <property type="component" value="Chromosome"/>
</dbReference>
<gene>
    <name evidence="9" type="primary">cysQ</name>
    <name evidence="11" type="ordered locus">Dole_2032</name>
</gene>
<feature type="binding site" evidence="9">
    <location>
        <begin position="87"/>
        <end position="90"/>
    </location>
    <ligand>
        <name>substrate</name>
    </ligand>
</feature>
<dbReference type="SUPFAM" id="SSF56655">
    <property type="entry name" value="Carbohydrate phosphatase"/>
    <property type="match status" value="1"/>
</dbReference>
<comment type="subcellular location">
    <subcellularLocation>
        <location evidence="9">Cell inner membrane</location>
        <topology evidence="9">Peripheral membrane protein</topology>
        <orientation evidence="9">Cytoplasmic side</orientation>
    </subcellularLocation>
</comment>
<evidence type="ECO:0000256" key="4">
    <source>
        <dbReference type="ARBA" id="ARBA00022519"/>
    </source>
</evidence>
<comment type="cofactor">
    <cofactor evidence="9 10">
        <name>Mg(2+)</name>
        <dbReference type="ChEBI" id="CHEBI:18420"/>
    </cofactor>
</comment>
<feature type="binding site" evidence="10">
    <location>
        <position position="87"/>
    </location>
    <ligand>
        <name>Mg(2+)</name>
        <dbReference type="ChEBI" id="CHEBI:18420"/>
        <label>1</label>
        <note>catalytic</note>
    </ligand>
</feature>
<feature type="binding site" evidence="10">
    <location>
        <position position="65"/>
    </location>
    <ligand>
        <name>Mg(2+)</name>
        <dbReference type="ChEBI" id="CHEBI:18420"/>
        <label>1</label>
        <note>catalytic</note>
    </ligand>
</feature>
<feature type="binding site" evidence="9">
    <location>
        <position position="233"/>
    </location>
    <ligand>
        <name>Mg(2+)</name>
        <dbReference type="ChEBI" id="CHEBI:18420"/>
        <label>2</label>
    </ligand>
</feature>
<dbReference type="InterPro" id="IPR020583">
    <property type="entry name" value="Inositol_monoP_metal-BS"/>
</dbReference>
<dbReference type="EMBL" id="CP000859">
    <property type="protein sequence ID" value="ABW67836.1"/>
    <property type="molecule type" value="Genomic_DNA"/>
</dbReference>
<dbReference type="AlphaFoldDB" id="A8ZTF3"/>
<feature type="binding site" evidence="10">
    <location>
        <position position="233"/>
    </location>
    <ligand>
        <name>Mg(2+)</name>
        <dbReference type="ChEBI" id="CHEBI:18420"/>
        <label>1</label>
        <note>catalytic</note>
    </ligand>
</feature>
<feature type="binding site" evidence="9">
    <location>
        <position position="87"/>
    </location>
    <ligand>
        <name>Mg(2+)</name>
        <dbReference type="ChEBI" id="CHEBI:18420"/>
        <label>1</label>
    </ligand>
</feature>
<evidence type="ECO:0000256" key="7">
    <source>
        <dbReference type="ARBA" id="ARBA00022842"/>
    </source>
</evidence>
<evidence type="ECO:0000313" key="12">
    <source>
        <dbReference type="Proteomes" id="UP000008561"/>
    </source>
</evidence>
<dbReference type="GO" id="GO:0000287">
    <property type="term" value="F:magnesium ion binding"/>
    <property type="evidence" value="ECO:0007669"/>
    <property type="project" value="UniProtKB-UniRule"/>
</dbReference>
<dbReference type="GO" id="GO:0008441">
    <property type="term" value="F:3'(2'),5'-bisphosphate nucleotidase activity"/>
    <property type="evidence" value="ECO:0007669"/>
    <property type="project" value="UniProtKB-UniRule"/>
</dbReference>
<protein>
    <recommendedName>
        <fullName evidence="9">3'(2'),5'-bisphosphate nucleotidase CysQ</fullName>
        <ecNumber evidence="9">3.1.3.7</ecNumber>
    </recommendedName>
    <alternativeName>
        <fullName evidence="9">3'(2'),5-bisphosphonucleoside 3'(2')-phosphohydrolase</fullName>
    </alternativeName>
    <alternativeName>
        <fullName evidence="9">3'-phosphoadenosine 5'-phosphate phosphatase</fullName>
        <shortName evidence="9">PAP phosphatase</shortName>
    </alternativeName>
</protein>
<accession>A8ZTF3</accession>
<dbReference type="PRINTS" id="PR00377">
    <property type="entry name" value="IMPHPHTASES"/>
</dbReference>
<feature type="binding site" evidence="9">
    <location>
        <position position="65"/>
    </location>
    <ligand>
        <name>Mg(2+)</name>
        <dbReference type="ChEBI" id="CHEBI:18420"/>
        <label>1</label>
    </ligand>
</feature>
<dbReference type="InterPro" id="IPR050725">
    <property type="entry name" value="CysQ/Inositol_MonoPase"/>
</dbReference>
<evidence type="ECO:0000256" key="1">
    <source>
        <dbReference type="ARBA" id="ARBA00001625"/>
    </source>
</evidence>
<dbReference type="PROSITE" id="PS00629">
    <property type="entry name" value="IMP_1"/>
    <property type="match status" value="1"/>
</dbReference>